<dbReference type="Proteomes" id="UP000541444">
    <property type="component" value="Unassembled WGS sequence"/>
</dbReference>
<dbReference type="FunFam" id="3.40.30.10:FF:000213">
    <property type="entry name" value="APD1p protein"/>
    <property type="match status" value="1"/>
</dbReference>
<feature type="transmembrane region" description="Helical" evidence="2">
    <location>
        <begin position="416"/>
        <end position="436"/>
    </location>
</feature>
<organism evidence="3 4">
    <name type="scientific">Kingdonia uniflora</name>
    <dbReference type="NCBI Taxonomy" id="39325"/>
    <lineage>
        <taxon>Eukaryota</taxon>
        <taxon>Viridiplantae</taxon>
        <taxon>Streptophyta</taxon>
        <taxon>Embryophyta</taxon>
        <taxon>Tracheophyta</taxon>
        <taxon>Spermatophyta</taxon>
        <taxon>Magnoliopsida</taxon>
        <taxon>Ranunculales</taxon>
        <taxon>Circaeasteraceae</taxon>
        <taxon>Kingdonia</taxon>
    </lineage>
</organism>
<dbReference type="PANTHER" id="PTHR31902">
    <property type="entry name" value="ACTIN PATCHES DISTAL PROTEIN 1"/>
    <property type="match status" value="1"/>
</dbReference>
<keyword evidence="2" id="KW-0472">Membrane</keyword>
<evidence type="ECO:0000313" key="4">
    <source>
        <dbReference type="Proteomes" id="UP000541444"/>
    </source>
</evidence>
<dbReference type="OrthoDB" id="10253744at2759"/>
<comment type="caution">
    <text evidence="3">The sequence shown here is derived from an EMBL/GenBank/DDBJ whole genome shotgun (WGS) entry which is preliminary data.</text>
</comment>
<dbReference type="AlphaFoldDB" id="A0A7J7L3A7"/>
<dbReference type="EMBL" id="JACGCM010002660">
    <property type="protein sequence ID" value="KAF6137083.1"/>
    <property type="molecule type" value="Genomic_DNA"/>
</dbReference>
<keyword evidence="2" id="KW-0812">Transmembrane</keyword>
<feature type="region of interest" description="Disordered" evidence="1">
    <location>
        <begin position="312"/>
        <end position="331"/>
    </location>
</feature>
<dbReference type="InterPro" id="IPR009737">
    <property type="entry name" value="Aim32/Apd1-like"/>
</dbReference>
<protein>
    <submittedName>
        <fullName evidence="3">Uncharacterized protein</fullName>
    </submittedName>
</protein>
<reference evidence="3 4" key="1">
    <citation type="journal article" date="2020" name="IScience">
        <title>Genome Sequencing of the Endangered Kingdonia uniflora (Circaeasteraceae, Ranunculales) Reveals Potential Mechanisms of Evolutionary Specialization.</title>
        <authorList>
            <person name="Sun Y."/>
            <person name="Deng T."/>
            <person name="Zhang A."/>
            <person name="Moore M.J."/>
            <person name="Landis J.B."/>
            <person name="Lin N."/>
            <person name="Zhang H."/>
            <person name="Zhang X."/>
            <person name="Huang J."/>
            <person name="Zhang X."/>
            <person name="Sun H."/>
            <person name="Wang H."/>
        </authorList>
    </citation>
    <scope>NUCLEOTIDE SEQUENCE [LARGE SCALE GENOMIC DNA]</scope>
    <source>
        <strain evidence="3">TB1705</strain>
        <tissue evidence="3">Leaf</tissue>
    </source>
</reference>
<evidence type="ECO:0000256" key="1">
    <source>
        <dbReference type="SAM" id="MobiDB-lite"/>
    </source>
</evidence>
<sequence length="440" mass="48232">MSFLPSRSPLSLIIVSKSLSLRTLISAMTTEAEAPNLSESIATVNPPIDGSVTVDLTESDDLNYGFSRPEMYKLPLSGTITPCERHLFLCYKNVESWPAKIEGSKDDPFLKSFFKACFARRAEVETKGKVLVTVFEGGEGTEFEDRDILIFPDMVKYRGLTELNVSTFVEDVLVNYNQWGSGSYSSLVGSHIFVCAHSSRDKRCGVCGPILLDKLREEIGSRGLNGQIFVSPCSHIGGHKYAGNLIVFSPNLEGKITGHWYGYVTPDDVPAVLDDHIGKGIVIERLWRFVFLTNISVHFKAVQDAGFVRGQMGSSNEEKKKEDEPKPQENGVMEYSKETVLDQSKKELNVNGTNGAVEGGSCCQGANGFSCCRDEKVELNSTGKAETKPEESIGVCKKGLQRISSLFTEKWEQSDVLASVAVIGAVASVAVAYNIYRRSG</sequence>
<evidence type="ECO:0000256" key="2">
    <source>
        <dbReference type="SAM" id="Phobius"/>
    </source>
</evidence>
<name>A0A7J7L3A7_9MAGN</name>
<dbReference type="PANTHER" id="PTHR31902:SF10">
    <property type="entry name" value="SUCRASE_FERREDOXIN-LIKE FAMILY PROTEIN"/>
    <property type="match status" value="1"/>
</dbReference>
<gene>
    <name evidence="3" type="ORF">GIB67_030847</name>
</gene>
<dbReference type="SUPFAM" id="SSF52833">
    <property type="entry name" value="Thioredoxin-like"/>
    <property type="match status" value="1"/>
</dbReference>
<accession>A0A7J7L3A7</accession>
<evidence type="ECO:0000313" key="3">
    <source>
        <dbReference type="EMBL" id="KAF6137083.1"/>
    </source>
</evidence>
<proteinExistence type="predicted"/>
<dbReference type="Gene3D" id="3.40.30.10">
    <property type="entry name" value="Glutaredoxin"/>
    <property type="match status" value="1"/>
</dbReference>
<dbReference type="CDD" id="cd03062">
    <property type="entry name" value="TRX_Fd_Sucrase"/>
    <property type="match status" value="1"/>
</dbReference>
<dbReference type="Pfam" id="PF06999">
    <property type="entry name" value="Suc_Fer-like"/>
    <property type="match status" value="1"/>
</dbReference>
<keyword evidence="2" id="KW-1133">Transmembrane helix</keyword>
<keyword evidence="4" id="KW-1185">Reference proteome</keyword>
<feature type="compositionally biased region" description="Basic and acidic residues" evidence="1">
    <location>
        <begin position="316"/>
        <end position="327"/>
    </location>
</feature>
<dbReference type="InterPro" id="IPR036249">
    <property type="entry name" value="Thioredoxin-like_sf"/>
</dbReference>